<dbReference type="GO" id="GO:0006081">
    <property type="term" value="P:aldehyde metabolic process"/>
    <property type="evidence" value="ECO:0007669"/>
    <property type="project" value="InterPro"/>
</dbReference>
<dbReference type="CDD" id="cd00325">
    <property type="entry name" value="chitinase_GH19"/>
    <property type="match status" value="1"/>
</dbReference>
<dbReference type="GO" id="GO:0004029">
    <property type="term" value="F:aldehyde dehydrogenase (NAD+) activity"/>
    <property type="evidence" value="ECO:0007669"/>
    <property type="project" value="TreeGrafter"/>
</dbReference>
<dbReference type="GO" id="GO:0004568">
    <property type="term" value="F:chitinase activity"/>
    <property type="evidence" value="ECO:0007669"/>
    <property type="project" value="InterPro"/>
</dbReference>
<dbReference type="SUPFAM" id="SSF53955">
    <property type="entry name" value="Lysozyme-like"/>
    <property type="match status" value="1"/>
</dbReference>
<feature type="domain" description="Aldehyde dehydrogenase" evidence="7">
    <location>
        <begin position="20"/>
        <end position="429"/>
    </location>
</feature>
<dbReference type="InterPro" id="IPR029510">
    <property type="entry name" value="Ald_DH_CS_GLU"/>
</dbReference>
<feature type="domain" description="Glycoside hydrolase family 19 catalytic" evidence="8">
    <location>
        <begin position="612"/>
        <end position="717"/>
    </location>
</feature>
<dbReference type="Gene3D" id="3.40.309.10">
    <property type="entry name" value="Aldehyde Dehydrogenase, Chain A, domain 2"/>
    <property type="match status" value="1"/>
</dbReference>
<dbReference type="PANTHER" id="PTHR43570:SF16">
    <property type="entry name" value="ALDEHYDE DEHYDROGENASE TYPE III, ISOFORM Q"/>
    <property type="match status" value="1"/>
</dbReference>
<protein>
    <submittedName>
        <fullName evidence="9">Aldehyde dehydrogenase family 3 member B1</fullName>
    </submittedName>
</protein>
<evidence type="ECO:0000256" key="2">
    <source>
        <dbReference type="ARBA" id="ARBA00023002"/>
    </source>
</evidence>
<dbReference type="EMBL" id="LNIX01000007">
    <property type="protein sequence ID" value="OXA51336.1"/>
    <property type="molecule type" value="Genomic_DNA"/>
</dbReference>
<dbReference type="PROSITE" id="PS00687">
    <property type="entry name" value="ALDEHYDE_DEHYDR_GLU"/>
    <property type="match status" value="1"/>
</dbReference>
<dbReference type="InterPro" id="IPR023346">
    <property type="entry name" value="Lysozyme-like_dom_sf"/>
</dbReference>
<evidence type="ECO:0000259" key="8">
    <source>
        <dbReference type="Pfam" id="PF00182"/>
    </source>
</evidence>
<evidence type="ECO:0000256" key="1">
    <source>
        <dbReference type="ARBA" id="ARBA00009986"/>
    </source>
</evidence>
<name>A0A226E4B6_FOLCA</name>
<dbReference type="FunFam" id="3.40.605.10:FF:000004">
    <property type="entry name" value="Aldehyde dehydrogenase"/>
    <property type="match status" value="1"/>
</dbReference>
<dbReference type="Gene3D" id="1.10.530.10">
    <property type="match status" value="1"/>
</dbReference>
<evidence type="ECO:0000259" key="7">
    <source>
        <dbReference type="Pfam" id="PF00171"/>
    </source>
</evidence>
<feature type="transmembrane region" description="Helical" evidence="6">
    <location>
        <begin position="475"/>
        <end position="495"/>
    </location>
</feature>
<dbReference type="InterPro" id="IPR015590">
    <property type="entry name" value="Aldehyde_DH_dom"/>
</dbReference>
<dbReference type="Proteomes" id="UP000198287">
    <property type="component" value="Unassembled WGS sequence"/>
</dbReference>
<dbReference type="PANTHER" id="PTHR43570">
    <property type="entry name" value="ALDEHYDE DEHYDROGENASE"/>
    <property type="match status" value="1"/>
</dbReference>
<dbReference type="GO" id="GO:0006032">
    <property type="term" value="P:chitin catabolic process"/>
    <property type="evidence" value="ECO:0007669"/>
    <property type="project" value="InterPro"/>
</dbReference>
<evidence type="ECO:0000256" key="5">
    <source>
        <dbReference type="RuleBase" id="RU003345"/>
    </source>
</evidence>
<feature type="active site" evidence="4">
    <location>
        <position position="210"/>
    </location>
</feature>
<dbReference type="STRING" id="158441.A0A226E4B6"/>
<dbReference type="InterPro" id="IPR016163">
    <property type="entry name" value="Ald_DH_C"/>
</dbReference>
<evidence type="ECO:0000256" key="4">
    <source>
        <dbReference type="PROSITE-ProRule" id="PRU10007"/>
    </source>
</evidence>
<keyword evidence="2 5" id="KW-0560">Oxidoreductase</keyword>
<proteinExistence type="inferred from homology"/>
<accession>A0A226E4B6</accession>
<dbReference type="Gene3D" id="3.50.4.10">
    <property type="entry name" value="Hepatocyte Growth Factor"/>
    <property type="match status" value="1"/>
</dbReference>
<evidence type="ECO:0000256" key="3">
    <source>
        <dbReference type="ARBA" id="ARBA00023027"/>
    </source>
</evidence>
<keyword evidence="10" id="KW-1185">Reference proteome</keyword>
<reference evidence="9 10" key="1">
    <citation type="submission" date="2015-12" db="EMBL/GenBank/DDBJ databases">
        <title>The genome of Folsomia candida.</title>
        <authorList>
            <person name="Faddeeva A."/>
            <person name="Derks M.F."/>
            <person name="Anvar Y."/>
            <person name="Smit S."/>
            <person name="Van Straalen N."/>
            <person name="Roelofs D."/>
        </authorList>
    </citation>
    <scope>NUCLEOTIDE SEQUENCE [LARGE SCALE GENOMIC DNA]</scope>
    <source>
        <strain evidence="9 10">VU population</strain>
        <tissue evidence="9">Whole body</tissue>
    </source>
</reference>
<keyword evidence="6" id="KW-0472">Membrane</keyword>
<dbReference type="SUPFAM" id="SSF53720">
    <property type="entry name" value="ALDH-like"/>
    <property type="match status" value="1"/>
</dbReference>
<evidence type="ECO:0000313" key="9">
    <source>
        <dbReference type="EMBL" id="OXA51336.1"/>
    </source>
</evidence>
<dbReference type="Pfam" id="PF00182">
    <property type="entry name" value="Glyco_hydro_19"/>
    <property type="match status" value="1"/>
</dbReference>
<sequence length="774" mass="86936">MADYGQIVKGLRLTYETGRTKDIHFRLGQLRNLARMYQENGPDLISALKKDLRKPDFESHMYEILLLSRDVKNTISNLQSWAKPKHLPRNLISLSDKIYYDHQPHGVVLIIGPWNYPLHLTLMPLAAALAAGNCILVKPSEISSACSALLGALIPKYLDQECYKVVQGDVLETQKIMQEKFDFIFFTGSSQVGRIIYMQAASMGIPVCLELGGKSPVYIDSTANIRMAVERIIWAKCVCFGQTCVAPDYVLCAKDVEQQFINEAKAVIKEFFGENVQNSKDLGRVINARHFSRLRQLLDTTRGQIVVGGKVDEFDLFIEPTIIVEVDEHEPLMTEEIFGPLLPIYRTKNYKDAIDFINERPNPLALYVFSTDAKVIKSFLQKTNSGGVSINDALYHTSIAEVPFGGTNDSGLGQYHGKFSFDTFTRPRAIVHRSFSPLENKLNYQFRYPPYNDLKYKMLNIGLGHYDKFYLRMGFVPYLLCFVLGLLFMYTLQIFEAQSNTPEAKKNSDIGLPDLQVHSGRPEGDCCGICQSVSGCRGYAWNSYEGGTCWLKAGTGPITFNPGVVVGTIGGDPGDGLVSYQEFSQAVTNNGYPTPSQQQYNAFVSSAGPKGQISSKQEAAMAITHFMHESDGLRAKREYACIENGCPDSYRTPGCDANGQWYYGRGYIQLSWCYNYRPASMYLFGDERLVWDSDMVAREETIAWDTAFWFWMQNVHNAAGVQQGMFGASTRAINGGLECDGPNQHIARHRYEMYKIVRRSFGLSGDGDERGCYN</sequence>
<dbReference type="Pfam" id="PF00171">
    <property type="entry name" value="Aldedh"/>
    <property type="match status" value="1"/>
</dbReference>
<gene>
    <name evidence="9" type="ORF">Fcan01_13161</name>
</gene>
<organism evidence="9 10">
    <name type="scientific">Folsomia candida</name>
    <name type="common">Springtail</name>
    <dbReference type="NCBI Taxonomy" id="158441"/>
    <lineage>
        <taxon>Eukaryota</taxon>
        <taxon>Metazoa</taxon>
        <taxon>Ecdysozoa</taxon>
        <taxon>Arthropoda</taxon>
        <taxon>Hexapoda</taxon>
        <taxon>Collembola</taxon>
        <taxon>Entomobryomorpha</taxon>
        <taxon>Isotomoidea</taxon>
        <taxon>Isotomidae</taxon>
        <taxon>Proisotominae</taxon>
        <taxon>Folsomia</taxon>
    </lineage>
</organism>
<dbReference type="InterPro" id="IPR000726">
    <property type="entry name" value="Glyco_hydro_19_cat"/>
</dbReference>
<dbReference type="InterPro" id="IPR016161">
    <property type="entry name" value="Ald_DH/histidinol_DH"/>
</dbReference>
<dbReference type="AlphaFoldDB" id="A0A226E4B6"/>
<dbReference type="GO" id="GO:0005737">
    <property type="term" value="C:cytoplasm"/>
    <property type="evidence" value="ECO:0007669"/>
    <property type="project" value="TreeGrafter"/>
</dbReference>
<evidence type="ECO:0000256" key="6">
    <source>
        <dbReference type="SAM" id="Phobius"/>
    </source>
</evidence>
<dbReference type="FunFam" id="3.40.309.10:FF:000003">
    <property type="entry name" value="Aldehyde dehydrogenase"/>
    <property type="match status" value="1"/>
</dbReference>
<keyword evidence="6" id="KW-1133">Transmembrane helix</keyword>
<dbReference type="GO" id="GO:0016998">
    <property type="term" value="P:cell wall macromolecule catabolic process"/>
    <property type="evidence" value="ECO:0007669"/>
    <property type="project" value="InterPro"/>
</dbReference>
<keyword evidence="3" id="KW-0520">NAD</keyword>
<dbReference type="Gene3D" id="3.30.20.10">
    <property type="entry name" value="Endochitinase, domain 2"/>
    <property type="match status" value="1"/>
</dbReference>
<dbReference type="InterPro" id="IPR016162">
    <property type="entry name" value="Ald_DH_N"/>
</dbReference>
<dbReference type="InterPro" id="IPR012394">
    <property type="entry name" value="Aldehyde_DH_NAD(P)"/>
</dbReference>
<dbReference type="OrthoDB" id="440325at2759"/>
<comment type="caution">
    <text evidence="9">The sequence shown here is derived from an EMBL/GenBank/DDBJ whole genome shotgun (WGS) entry which is preliminary data.</text>
</comment>
<dbReference type="Gene3D" id="3.40.605.10">
    <property type="entry name" value="Aldehyde Dehydrogenase, Chain A, domain 1"/>
    <property type="match status" value="1"/>
</dbReference>
<evidence type="ECO:0000313" key="10">
    <source>
        <dbReference type="Proteomes" id="UP000198287"/>
    </source>
</evidence>
<comment type="similarity">
    <text evidence="1 5">Belongs to the aldehyde dehydrogenase family.</text>
</comment>
<keyword evidence="6" id="KW-0812">Transmembrane</keyword>